<feature type="binding site" evidence="11">
    <location>
        <position position="105"/>
    </location>
    <ligand>
        <name>Zn(2+)</name>
        <dbReference type="ChEBI" id="CHEBI:29105"/>
    </ligand>
</feature>
<dbReference type="CDD" id="cd07153">
    <property type="entry name" value="Fur_like"/>
    <property type="match status" value="1"/>
</dbReference>
<evidence type="ECO:0000256" key="5">
    <source>
        <dbReference type="ARBA" id="ARBA00022723"/>
    </source>
</evidence>
<keyword evidence="8" id="KW-0805">Transcription regulation</keyword>
<evidence type="ECO:0000256" key="6">
    <source>
        <dbReference type="ARBA" id="ARBA00022833"/>
    </source>
</evidence>
<dbReference type="Gene3D" id="3.30.1490.190">
    <property type="match status" value="1"/>
</dbReference>
<dbReference type="Pfam" id="PF01475">
    <property type="entry name" value="FUR"/>
    <property type="match status" value="1"/>
</dbReference>
<dbReference type="Gene3D" id="1.10.10.10">
    <property type="entry name" value="Winged helix-like DNA-binding domain superfamily/Winged helix DNA-binding domain"/>
    <property type="match status" value="1"/>
</dbReference>
<comment type="similarity">
    <text evidence="2">Belongs to the Fur family.</text>
</comment>
<dbReference type="GO" id="GO:0003700">
    <property type="term" value="F:DNA-binding transcription factor activity"/>
    <property type="evidence" value="ECO:0007669"/>
    <property type="project" value="InterPro"/>
</dbReference>
<keyword evidence="10" id="KW-0804">Transcription</keyword>
<dbReference type="InterPro" id="IPR002481">
    <property type="entry name" value="FUR"/>
</dbReference>
<evidence type="ECO:0000313" key="12">
    <source>
        <dbReference type="EMBL" id="PFG42079.1"/>
    </source>
</evidence>
<keyword evidence="5 11" id="KW-0479">Metal-binding</keyword>
<keyword evidence="4" id="KW-0678">Repressor</keyword>
<comment type="cofactor">
    <cofactor evidence="11">
        <name>Zn(2+)</name>
        <dbReference type="ChEBI" id="CHEBI:29105"/>
    </cofactor>
    <text evidence="11">Binds 1 zinc ion per subunit.</text>
</comment>
<dbReference type="GO" id="GO:0000976">
    <property type="term" value="F:transcription cis-regulatory region binding"/>
    <property type="evidence" value="ECO:0007669"/>
    <property type="project" value="TreeGrafter"/>
</dbReference>
<sequence length="154" mass="16915">MVPMNDTSHAASDRADVLREHGLRATAGRVAALAYIDRHPHVTASDVYQGLRQELPSTSPQAVHNIVQDLHTRGLLRRTDLPDSSGAQYETRTGDNHHHVQCVVCGRVEDVDCVVGHSPCLTPSDDHGMRVFAADVTFRGICRTCEQDRADQPV</sequence>
<keyword evidence="6 11" id="KW-0862">Zinc</keyword>
<evidence type="ECO:0000256" key="4">
    <source>
        <dbReference type="ARBA" id="ARBA00022491"/>
    </source>
</evidence>
<accession>A0A2A9EV90</accession>
<evidence type="ECO:0000313" key="13">
    <source>
        <dbReference type="Proteomes" id="UP000224130"/>
    </source>
</evidence>
<name>A0A2A9EV90_9MICO</name>
<feature type="binding site" evidence="11">
    <location>
        <position position="142"/>
    </location>
    <ligand>
        <name>Zn(2+)</name>
        <dbReference type="ChEBI" id="CHEBI:29105"/>
    </ligand>
</feature>
<dbReference type="EMBL" id="PDJJ01000001">
    <property type="protein sequence ID" value="PFG42079.1"/>
    <property type="molecule type" value="Genomic_DNA"/>
</dbReference>
<dbReference type="GO" id="GO:0005737">
    <property type="term" value="C:cytoplasm"/>
    <property type="evidence" value="ECO:0007669"/>
    <property type="project" value="UniProtKB-SubCell"/>
</dbReference>
<evidence type="ECO:0000256" key="8">
    <source>
        <dbReference type="ARBA" id="ARBA00023015"/>
    </source>
</evidence>
<dbReference type="GO" id="GO:1900376">
    <property type="term" value="P:regulation of secondary metabolite biosynthetic process"/>
    <property type="evidence" value="ECO:0007669"/>
    <property type="project" value="TreeGrafter"/>
</dbReference>
<gene>
    <name evidence="12" type="ORF">ATJ88_0729</name>
</gene>
<keyword evidence="9" id="KW-0238">DNA-binding</keyword>
<dbReference type="InterPro" id="IPR036388">
    <property type="entry name" value="WH-like_DNA-bd_sf"/>
</dbReference>
<feature type="binding site" evidence="11">
    <location>
        <position position="102"/>
    </location>
    <ligand>
        <name>Zn(2+)</name>
        <dbReference type="ChEBI" id="CHEBI:29105"/>
    </ligand>
</feature>
<reference evidence="12 13" key="1">
    <citation type="submission" date="2017-10" db="EMBL/GenBank/DDBJ databases">
        <title>Sequencing the genomes of 1000 actinobacteria strains.</title>
        <authorList>
            <person name="Klenk H.-P."/>
        </authorList>
    </citation>
    <scope>NUCLEOTIDE SEQUENCE [LARGE SCALE GENOMIC DNA]</scope>
    <source>
        <strain evidence="12 13">DSM 21863</strain>
    </source>
</reference>
<comment type="caution">
    <text evidence="12">The sequence shown here is derived from an EMBL/GenBank/DDBJ whole genome shotgun (WGS) entry which is preliminary data.</text>
</comment>
<proteinExistence type="inferred from homology"/>
<evidence type="ECO:0000256" key="11">
    <source>
        <dbReference type="PIRSR" id="PIRSR602481-1"/>
    </source>
</evidence>
<organism evidence="12 13">
    <name type="scientific">Isoptericola jiangsuensis</name>
    <dbReference type="NCBI Taxonomy" id="548579"/>
    <lineage>
        <taxon>Bacteria</taxon>
        <taxon>Bacillati</taxon>
        <taxon>Actinomycetota</taxon>
        <taxon>Actinomycetes</taxon>
        <taxon>Micrococcales</taxon>
        <taxon>Promicromonosporaceae</taxon>
        <taxon>Isoptericola</taxon>
    </lineage>
</organism>
<dbReference type="PANTHER" id="PTHR33202:SF18">
    <property type="entry name" value="TRANSCRIPTIONAL REGULATOR FURA"/>
    <property type="match status" value="1"/>
</dbReference>
<feature type="binding site" evidence="11">
    <location>
        <position position="145"/>
    </location>
    <ligand>
        <name>Zn(2+)</name>
        <dbReference type="ChEBI" id="CHEBI:29105"/>
    </ligand>
</feature>
<comment type="subcellular location">
    <subcellularLocation>
        <location evidence="1">Cytoplasm</location>
    </subcellularLocation>
</comment>
<dbReference type="InterPro" id="IPR043135">
    <property type="entry name" value="Fur_C"/>
</dbReference>
<evidence type="ECO:0000256" key="9">
    <source>
        <dbReference type="ARBA" id="ARBA00023125"/>
    </source>
</evidence>
<evidence type="ECO:0000256" key="7">
    <source>
        <dbReference type="ARBA" id="ARBA00023004"/>
    </source>
</evidence>
<dbReference type="InterPro" id="IPR036390">
    <property type="entry name" value="WH_DNA-bd_sf"/>
</dbReference>
<dbReference type="PANTHER" id="PTHR33202">
    <property type="entry name" value="ZINC UPTAKE REGULATION PROTEIN"/>
    <property type="match status" value="1"/>
</dbReference>
<keyword evidence="3" id="KW-0963">Cytoplasm</keyword>
<evidence type="ECO:0000256" key="1">
    <source>
        <dbReference type="ARBA" id="ARBA00004496"/>
    </source>
</evidence>
<protein>
    <submittedName>
        <fullName evidence="12">Fur family ferric uptake transcriptional regulator</fullName>
    </submittedName>
</protein>
<dbReference type="AlphaFoldDB" id="A0A2A9EV90"/>
<keyword evidence="13" id="KW-1185">Reference proteome</keyword>
<evidence type="ECO:0000256" key="2">
    <source>
        <dbReference type="ARBA" id="ARBA00007957"/>
    </source>
</evidence>
<evidence type="ECO:0000256" key="10">
    <source>
        <dbReference type="ARBA" id="ARBA00023163"/>
    </source>
</evidence>
<dbReference type="GO" id="GO:0008270">
    <property type="term" value="F:zinc ion binding"/>
    <property type="evidence" value="ECO:0007669"/>
    <property type="project" value="TreeGrafter"/>
</dbReference>
<dbReference type="GO" id="GO:0045892">
    <property type="term" value="P:negative regulation of DNA-templated transcription"/>
    <property type="evidence" value="ECO:0007669"/>
    <property type="project" value="TreeGrafter"/>
</dbReference>
<evidence type="ECO:0000256" key="3">
    <source>
        <dbReference type="ARBA" id="ARBA00022490"/>
    </source>
</evidence>
<keyword evidence="7" id="KW-0408">Iron</keyword>
<dbReference type="SUPFAM" id="SSF46785">
    <property type="entry name" value="Winged helix' DNA-binding domain"/>
    <property type="match status" value="1"/>
</dbReference>
<dbReference type="Proteomes" id="UP000224130">
    <property type="component" value="Unassembled WGS sequence"/>
</dbReference>